<sequence>MAMDGRDEGGMGPPLPGAELACDGTLFDKQGSGLVSPSSKPDMQWRLKYRLLNSTPRKHPIQSPHVGGSVSGAPWNRQNVHQ</sequence>
<dbReference type="EnsemblPlants" id="Pp3c6_24810V3.1">
    <property type="protein sequence ID" value="PAC:32978697.CDS.1"/>
    <property type="gene ID" value="Pp3c6_24810"/>
</dbReference>
<evidence type="ECO:0000256" key="1">
    <source>
        <dbReference type="SAM" id="MobiDB-lite"/>
    </source>
</evidence>
<gene>
    <name evidence="2" type="ORF">PHYPA_009445</name>
</gene>
<dbReference type="Gramene" id="Pp3c6_24810V3.1">
    <property type="protein sequence ID" value="PAC:32978697.CDS.1"/>
    <property type="gene ID" value="Pp3c6_24810"/>
</dbReference>
<protein>
    <submittedName>
        <fullName evidence="2 3">Uncharacterized protein</fullName>
    </submittedName>
</protein>
<keyword evidence="4" id="KW-1185">Reference proteome</keyword>
<dbReference type="EMBL" id="ABEU02000006">
    <property type="protein sequence ID" value="PNR53070.1"/>
    <property type="molecule type" value="Genomic_DNA"/>
</dbReference>
<dbReference type="AlphaFoldDB" id="A0A2K1KH13"/>
<evidence type="ECO:0000313" key="3">
    <source>
        <dbReference type="EnsemblPlants" id="PAC:32978697.CDS.1"/>
    </source>
</evidence>
<feature type="region of interest" description="Disordered" evidence="1">
    <location>
        <begin position="54"/>
        <end position="82"/>
    </location>
</feature>
<reference evidence="2 4" key="1">
    <citation type="journal article" date="2008" name="Science">
        <title>The Physcomitrella genome reveals evolutionary insights into the conquest of land by plants.</title>
        <authorList>
            <person name="Rensing S."/>
            <person name="Lang D."/>
            <person name="Zimmer A."/>
            <person name="Terry A."/>
            <person name="Salamov A."/>
            <person name="Shapiro H."/>
            <person name="Nishiyama T."/>
            <person name="Perroud P.-F."/>
            <person name="Lindquist E."/>
            <person name="Kamisugi Y."/>
            <person name="Tanahashi T."/>
            <person name="Sakakibara K."/>
            <person name="Fujita T."/>
            <person name="Oishi K."/>
            <person name="Shin-I T."/>
            <person name="Kuroki Y."/>
            <person name="Toyoda A."/>
            <person name="Suzuki Y."/>
            <person name="Hashimoto A."/>
            <person name="Yamaguchi K."/>
            <person name="Sugano A."/>
            <person name="Kohara Y."/>
            <person name="Fujiyama A."/>
            <person name="Anterola A."/>
            <person name="Aoki S."/>
            <person name="Ashton N."/>
            <person name="Barbazuk W.B."/>
            <person name="Barker E."/>
            <person name="Bennetzen J."/>
            <person name="Bezanilla M."/>
            <person name="Blankenship R."/>
            <person name="Cho S.H."/>
            <person name="Dutcher S."/>
            <person name="Estelle M."/>
            <person name="Fawcett J.A."/>
            <person name="Gundlach H."/>
            <person name="Hanada K."/>
            <person name="Heyl A."/>
            <person name="Hicks K.A."/>
            <person name="Hugh J."/>
            <person name="Lohr M."/>
            <person name="Mayer K."/>
            <person name="Melkozernov A."/>
            <person name="Murata T."/>
            <person name="Nelson D."/>
            <person name="Pils B."/>
            <person name="Prigge M."/>
            <person name="Reiss B."/>
            <person name="Renner T."/>
            <person name="Rombauts S."/>
            <person name="Rushton P."/>
            <person name="Sanderfoot A."/>
            <person name="Schween G."/>
            <person name="Shiu S.-H."/>
            <person name="Stueber K."/>
            <person name="Theodoulou F.L."/>
            <person name="Tu H."/>
            <person name="Van de Peer Y."/>
            <person name="Verrier P.J."/>
            <person name="Waters E."/>
            <person name="Wood A."/>
            <person name="Yang L."/>
            <person name="Cove D."/>
            <person name="Cuming A."/>
            <person name="Hasebe M."/>
            <person name="Lucas S."/>
            <person name="Mishler D.B."/>
            <person name="Reski R."/>
            <person name="Grigoriev I."/>
            <person name="Quatrano R.S."/>
            <person name="Boore J.L."/>
        </authorList>
    </citation>
    <scope>NUCLEOTIDE SEQUENCE [LARGE SCALE GENOMIC DNA]</scope>
    <source>
        <strain evidence="3 4">cv. Gransden 2004</strain>
    </source>
</reference>
<dbReference type="Gramene" id="Pp3c6_24810V3.2">
    <property type="protein sequence ID" value="PAC:32978698.CDS.1"/>
    <property type="gene ID" value="Pp3c6_24810"/>
</dbReference>
<feature type="region of interest" description="Disordered" evidence="1">
    <location>
        <begin position="1"/>
        <end position="41"/>
    </location>
</feature>
<evidence type="ECO:0000313" key="4">
    <source>
        <dbReference type="Proteomes" id="UP000006727"/>
    </source>
</evidence>
<organism evidence="2">
    <name type="scientific">Physcomitrium patens</name>
    <name type="common">Spreading-leaved earth moss</name>
    <name type="synonym">Physcomitrella patens</name>
    <dbReference type="NCBI Taxonomy" id="3218"/>
    <lineage>
        <taxon>Eukaryota</taxon>
        <taxon>Viridiplantae</taxon>
        <taxon>Streptophyta</taxon>
        <taxon>Embryophyta</taxon>
        <taxon>Bryophyta</taxon>
        <taxon>Bryophytina</taxon>
        <taxon>Bryopsida</taxon>
        <taxon>Funariidae</taxon>
        <taxon>Funariales</taxon>
        <taxon>Funariaceae</taxon>
        <taxon>Physcomitrium</taxon>
    </lineage>
</organism>
<dbReference type="EnsemblPlants" id="Pp3c6_24810V3.2">
    <property type="protein sequence ID" value="PAC:32978698.CDS.1"/>
    <property type="gene ID" value="Pp3c6_24810"/>
</dbReference>
<reference evidence="2 4" key="2">
    <citation type="journal article" date="2018" name="Plant J.">
        <title>The Physcomitrella patens chromosome-scale assembly reveals moss genome structure and evolution.</title>
        <authorList>
            <person name="Lang D."/>
            <person name="Ullrich K.K."/>
            <person name="Murat F."/>
            <person name="Fuchs J."/>
            <person name="Jenkins J."/>
            <person name="Haas F.B."/>
            <person name="Piednoel M."/>
            <person name="Gundlach H."/>
            <person name="Van Bel M."/>
            <person name="Meyberg R."/>
            <person name="Vives C."/>
            <person name="Morata J."/>
            <person name="Symeonidi A."/>
            <person name="Hiss M."/>
            <person name="Muchero W."/>
            <person name="Kamisugi Y."/>
            <person name="Saleh O."/>
            <person name="Blanc G."/>
            <person name="Decker E.L."/>
            <person name="van Gessel N."/>
            <person name="Grimwood J."/>
            <person name="Hayes R.D."/>
            <person name="Graham S.W."/>
            <person name="Gunter L.E."/>
            <person name="McDaniel S.F."/>
            <person name="Hoernstein S.N.W."/>
            <person name="Larsson A."/>
            <person name="Li F.W."/>
            <person name="Perroud P.F."/>
            <person name="Phillips J."/>
            <person name="Ranjan P."/>
            <person name="Rokshar D.S."/>
            <person name="Rothfels C.J."/>
            <person name="Schneider L."/>
            <person name="Shu S."/>
            <person name="Stevenson D.W."/>
            <person name="Thummler F."/>
            <person name="Tillich M."/>
            <person name="Villarreal Aguilar J.C."/>
            <person name="Widiez T."/>
            <person name="Wong G.K."/>
            <person name="Wymore A."/>
            <person name="Zhang Y."/>
            <person name="Zimmer A.D."/>
            <person name="Quatrano R.S."/>
            <person name="Mayer K.F.X."/>
            <person name="Goodstein D."/>
            <person name="Casacuberta J.M."/>
            <person name="Vandepoele K."/>
            <person name="Reski R."/>
            <person name="Cuming A.C."/>
            <person name="Tuskan G.A."/>
            <person name="Maumus F."/>
            <person name="Salse J."/>
            <person name="Schmutz J."/>
            <person name="Rensing S.A."/>
        </authorList>
    </citation>
    <scope>NUCLEOTIDE SEQUENCE [LARGE SCALE GENOMIC DNA]</scope>
    <source>
        <strain evidence="3 4">cv. Gransden 2004</strain>
    </source>
</reference>
<dbReference type="InParanoid" id="A0A2K1KH13"/>
<reference evidence="3" key="3">
    <citation type="submission" date="2020-12" db="UniProtKB">
        <authorList>
            <consortium name="EnsemblPlants"/>
        </authorList>
    </citation>
    <scope>IDENTIFICATION</scope>
</reference>
<evidence type="ECO:0000313" key="2">
    <source>
        <dbReference type="EMBL" id="PNR53070.1"/>
    </source>
</evidence>
<accession>A0A2K1KH13</accession>
<name>A0A2K1KH13_PHYPA</name>
<dbReference type="Proteomes" id="UP000006727">
    <property type="component" value="Chromosome 6"/>
</dbReference>
<proteinExistence type="predicted"/>